<reference evidence="16" key="1">
    <citation type="submission" date="2015-09" db="EMBL/GenBank/DDBJ databases">
        <authorList>
            <consortium name="Pathogen Informatics"/>
        </authorList>
    </citation>
    <scope>NUCLEOTIDE SEQUENCE [LARGE SCALE GENOMIC DNA]</scope>
    <source>
        <strain evidence="16">Lake Konstanz</strain>
    </source>
</reference>
<evidence type="ECO:0000259" key="14">
    <source>
        <dbReference type="Pfam" id="PF03727"/>
    </source>
</evidence>
<evidence type="ECO:0000313" key="16">
    <source>
        <dbReference type="Proteomes" id="UP000051952"/>
    </source>
</evidence>
<dbReference type="UniPathway" id="UPA00109">
    <property type="reaction ID" value="UER00180"/>
</dbReference>
<gene>
    <name evidence="15" type="ORF">BSAL_73805</name>
</gene>
<dbReference type="GO" id="GO:0008865">
    <property type="term" value="F:fructokinase activity"/>
    <property type="evidence" value="ECO:0007669"/>
    <property type="project" value="TreeGrafter"/>
</dbReference>
<dbReference type="GO" id="GO:0005536">
    <property type="term" value="F:D-glucose binding"/>
    <property type="evidence" value="ECO:0007669"/>
    <property type="project" value="InterPro"/>
</dbReference>
<evidence type="ECO:0000256" key="9">
    <source>
        <dbReference type="ARBA" id="ARBA00044613"/>
    </source>
</evidence>
<comment type="pathway">
    <text evidence="1">Carbohydrate degradation; glycolysis; D-glyceraldehyde 3-phosphate and glycerone phosphate from D-glucose: step 1/4.</text>
</comment>
<comment type="catalytic activity">
    <reaction evidence="11">
        <text>D-glucose + ATP = D-glucose 6-phosphate + ADP + H(+)</text>
        <dbReference type="Rhea" id="RHEA:17825"/>
        <dbReference type="ChEBI" id="CHEBI:4167"/>
        <dbReference type="ChEBI" id="CHEBI:15378"/>
        <dbReference type="ChEBI" id="CHEBI:30616"/>
        <dbReference type="ChEBI" id="CHEBI:61548"/>
        <dbReference type="ChEBI" id="CHEBI:456216"/>
        <dbReference type="EC" id="2.7.1.1"/>
    </reaction>
    <physiologicalReaction direction="left-to-right" evidence="11">
        <dbReference type="Rhea" id="RHEA:17826"/>
    </physiologicalReaction>
</comment>
<evidence type="ECO:0000256" key="5">
    <source>
        <dbReference type="ARBA" id="ARBA00022741"/>
    </source>
</evidence>
<name>A0A0S4IU04_BODSA</name>
<evidence type="ECO:0000259" key="13">
    <source>
        <dbReference type="Pfam" id="PF00349"/>
    </source>
</evidence>
<evidence type="ECO:0000256" key="8">
    <source>
        <dbReference type="ARBA" id="ARBA00023152"/>
    </source>
</evidence>
<evidence type="ECO:0000256" key="10">
    <source>
        <dbReference type="ARBA" id="ARBA00047905"/>
    </source>
</evidence>
<dbReference type="InterPro" id="IPR022672">
    <property type="entry name" value="Hexokinase_N"/>
</dbReference>
<organism evidence="15 16">
    <name type="scientific">Bodo saltans</name>
    <name type="common">Flagellated protozoan</name>
    <dbReference type="NCBI Taxonomy" id="75058"/>
    <lineage>
        <taxon>Eukaryota</taxon>
        <taxon>Discoba</taxon>
        <taxon>Euglenozoa</taxon>
        <taxon>Kinetoplastea</taxon>
        <taxon>Metakinetoplastina</taxon>
        <taxon>Eubodonida</taxon>
        <taxon>Bodonidae</taxon>
        <taxon>Bodo</taxon>
    </lineage>
</organism>
<evidence type="ECO:0000256" key="12">
    <source>
        <dbReference type="RuleBase" id="RU362007"/>
    </source>
</evidence>
<dbReference type="Pfam" id="PF03727">
    <property type="entry name" value="Hexokinase_2"/>
    <property type="match status" value="1"/>
</dbReference>
<evidence type="ECO:0000256" key="6">
    <source>
        <dbReference type="ARBA" id="ARBA00022777"/>
    </source>
</evidence>
<dbReference type="GO" id="GO:0006096">
    <property type="term" value="P:glycolytic process"/>
    <property type="evidence" value="ECO:0007669"/>
    <property type="project" value="UniProtKB-UniPathway"/>
</dbReference>
<dbReference type="VEuPathDB" id="TriTrypDB:BSAL_73805"/>
<evidence type="ECO:0000313" key="15">
    <source>
        <dbReference type="EMBL" id="CUG07527.1"/>
    </source>
</evidence>
<dbReference type="InterPro" id="IPR019807">
    <property type="entry name" value="Hexokinase_BS"/>
</dbReference>
<dbReference type="GO" id="GO:0001678">
    <property type="term" value="P:intracellular glucose homeostasis"/>
    <property type="evidence" value="ECO:0007669"/>
    <property type="project" value="InterPro"/>
</dbReference>
<dbReference type="PANTHER" id="PTHR19443">
    <property type="entry name" value="HEXOKINASE"/>
    <property type="match status" value="1"/>
</dbReference>
<dbReference type="InterPro" id="IPR022673">
    <property type="entry name" value="Hexokinase_C"/>
</dbReference>
<dbReference type="GO" id="GO:0005829">
    <property type="term" value="C:cytosol"/>
    <property type="evidence" value="ECO:0007669"/>
    <property type="project" value="TreeGrafter"/>
</dbReference>
<evidence type="ECO:0000256" key="4">
    <source>
        <dbReference type="ARBA" id="ARBA00022679"/>
    </source>
</evidence>
<dbReference type="Pfam" id="PF00349">
    <property type="entry name" value="Hexokinase_1"/>
    <property type="match status" value="1"/>
</dbReference>
<accession>A0A0S4IU04</accession>
<dbReference type="EC" id="2.7.1.-" evidence="12"/>
<keyword evidence="7 12" id="KW-0067">ATP-binding</keyword>
<keyword evidence="16" id="KW-1185">Reference proteome</keyword>
<evidence type="ECO:0000256" key="1">
    <source>
        <dbReference type="ARBA" id="ARBA00004888"/>
    </source>
</evidence>
<dbReference type="PROSITE" id="PS51748">
    <property type="entry name" value="HEXOKINASE_2"/>
    <property type="match status" value="1"/>
</dbReference>
<evidence type="ECO:0000256" key="3">
    <source>
        <dbReference type="ARBA" id="ARBA00009225"/>
    </source>
</evidence>
<keyword evidence="6 12" id="KW-0418">Kinase</keyword>
<dbReference type="Proteomes" id="UP000051952">
    <property type="component" value="Unassembled WGS sequence"/>
</dbReference>
<dbReference type="PANTHER" id="PTHR19443:SF16">
    <property type="entry name" value="HEXOKINASE TYPE 1-RELATED"/>
    <property type="match status" value="1"/>
</dbReference>
<dbReference type="OMA" id="ADCVQQF"/>
<dbReference type="CDD" id="cd24018">
    <property type="entry name" value="ASKHA_NBD_HK_fungi"/>
    <property type="match status" value="1"/>
</dbReference>
<keyword evidence="4 12" id="KW-0808">Transferase</keyword>
<dbReference type="InterPro" id="IPR001312">
    <property type="entry name" value="Hexokinase"/>
</dbReference>
<evidence type="ECO:0000256" key="11">
    <source>
        <dbReference type="ARBA" id="ARBA00048160"/>
    </source>
</evidence>
<sequence length="451" mass="49362">MKHLKQRIALESLRAQFHLSEDRLKEMVYFMIHEMHQGLAGRPSTLRMLPSYVYRKNISQAEGVYYALDLGGTNFRVIRMLIRQGKLISVAQSAFVVPKEHMEGTHTGLFSFIAGCVLQFIQEKGQEDMKGGAQRTIPLGFTFSFPVNQASVNEGSLIKWTKGFKTTGVEGNDVVQLLQAALDKVNVDVRIVALCNDTVGTLVARYFSDEHTQMGVILGTGANACYWERSSAVTKDGKVAKEGAKETVINMEFGNFDSTHMLCLPATPFDDAIDKASINPGAQRFEKMISGMYLGEIARQVLVSLSKNGLLPESVANGLNKPYKFESRFSGQISADHLPGLFATKSILQSNFGVTIDKTEDLFLIRNVCVLVRNRAAQLAGMAISSTLLKSETTGNATVAVDGSVYEKTPSFRAVMQKTIRTILGDESDVRLVLQREGSGHGAGFIAALSA</sequence>
<dbReference type="AlphaFoldDB" id="A0A0S4IU04"/>
<dbReference type="InterPro" id="IPR043129">
    <property type="entry name" value="ATPase_NBD"/>
</dbReference>
<keyword evidence="5 12" id="KW-0547">Nucleotide-binding</keyword>
<comment type="pathway">
    <text evidence="2">Carbohydrate metabolism; hexose metabolism.</text>
</comment>
<dbReference type="FunFam" id="3.30.420.40:FF:000805">
    <property type="entry name" value="Hexokinase-2"/>
    <property type="match status" value="1"/>
</dbReference>
<dbReference type="Gene3D" id="3.40.367.20">
    <property type="match status" value="1"/>
</dbReference>
<feature type="domain" description="Hexokinase C-terminal" evidence="14">
    <location>
        <begin position="213"/>
        <end position="449"/>
    </location>
</feature>
<dbReference type="GO" id="GO:0006006">
    <property type="term" value="P:glucose metabolic process"/>
    <property type="evidence" value="ECO:0007669"/>
    <property type="project" value="TreeGrafter"/>
</dbReference>
<feature type="domain" description="Hexokinase N-terminal" evidence="13">
    <location>
        <begin position="10"/>
        <end position="205"/>
    </location>
</feature>
<dbReference type="PROSITE" id="PS00378">
    <property type="entry name" value="HEXOKINASE_1"/>
    <property type="match status" value="1"/>
</dbReference>
<dbReference type="GO" id="GO:0005739">
    <property type="term" value="C:mitochondrion"/>
    <property type="evidence" value="ECO:0007669"/>
    <property type="project" value="TreeGrafter"/>
</dbReference>
<comment type="catalytic activity">
    <reaction evidence="9">
        <text>a D-hexose + ATP = a D-hexose 6-phosphate + ADP + H(+)</text>
        <dbReference type="Rhea" id="RHEA:22740"/>
        <dbReference type="ChEBI" id="CHEBI:4194"/>
        <dbReference type="ChEBI" id="CHEBI:15378"/>
        <dbReference type="ChEBI" id="CHEBI:30616"/>
        <dbReference type="ChEBI" id="CHEBI:229467"/>
        <dbReference type="ChEBI" id="CHEBI:456216"/>
        <dbReference type="EC" id="2.7.1.1"/>
    </reaction>
    <physiologicalReaction direction="left-to-right" evidence="9">
        <dbReference type="Rhea" id="RHEA:22741"/>
    </physiologicalReaction>
</comment>
<dbReference type="OrthoDB" id="268883at2759"/>
<evidence type="ECO:0000256" key="7">
    <source>
        <dbReference type="ARBA" id="ARBA00022840"/>
    </source>
</evidence>
<proteinExistence type="inferred from homology"/>
<comment type="similarity">
    <text evidence="3 12">Belongs to the hexokinase family.</text>
</comment>
<dbReference type="SUPFAM" id="SSF53067">
    <property type="entry name" value="Actin-like ATPase domain"/>
    <property type="match status" value="2"/>
</dbReference>
<dbReference type="EMBL" id="CYKH01000631">
    <property type="protein sequence ID" value="CUG07527.1"/>
    <property type="molecule type" value="Genomic_DNA"/>
</dbReference>
<dbReference type="GO" id="GO:0005524">
    <property type="term" value="F:ATP binding"/>
    <property type="evidence" value="ECO:0007669"/>
    <property type="project" value="UniProtKB-UniRule"/>
</dbReference>
<dbReference type="PRINTS" id="PR00475">
    <property type="entry name" value="HEXOKINASE"/>
</dbReference>
<dbReference type="Gene3D" id="3.30.420.40">
    <property type="match status" value="1"/>
</dbReference>
<comment type="catalytic activity">
    <reaction evidence="10">
        <text>D-fructose + ATP = D-fructose 6-phosphate + ADP + H(+)</text>
        <dbReference type="Rhea" id="RHEA:16125"/>
        <dbReference type="ChEBI" id="CHEBI:15378"/>
        <dbReference type="ChEBI" id="CHEBI:30616"/>
        <dbReference type="ChEBI" id="CHEBI:37721"/>
        <dbReference type="ChEBI" id="CHEBI:61527"/>
        <dbReference type="ChEBI" id="CHEBI:456216"/>
        <dbReference type="EC" id="2.7.1.1"/>
    </reaction>
    <physiologicalReaction direction="left-to-right" evidence="10">
        <dbReference type="Rhea" id="RHEA:16126"/>
    </physiologicalReaction>
</comment>
<protein>
    <recommendedName>
        <fullName evidence="12">Phosphotransferase</fullName>
        <ecNumber evidence="12">2.7.1.-</ecNumber>
    </recommendedName>
</protein>
<evidence type="ECO:0000256" key="2">
    <source>
        <dbReference type="ARBA" id="ARBA00005028"/>
    </source>
</evidence>
<keyword evidence="8 12" id="KW-0324">Glycolysis</keyword>
<dbReference type="GO" id="GO:0004340">
    <property type="term" value="F:glucokinase activity"/>
    <property type="evidence" value="ECO:0007669"/>
    <property type="project" value="TreeGrafter"/>
</dbReference>